<dbReference type="GO" id="GO:0003924">
    <property type="term" value="F:GTPase activity"/>
    <property type="evidence" value="ECO:0007669"/>
    <property type="project" value="UniProtKB-UniRule"/>
</dbReference>
<dbReference type="Gene3D" id="3.40.50.300">
    <property type="entry name" value="P-loop containing nucleotide triphosphate hydrolases"/>
    <property type="match status" value="1"/>
</dbReference>
<dbReference type="InterPro" id="IPR027368">
    <property type="entry name" value="MnmE_dom2"/>
</dbReference>
<keyword evidence="6" id="KW-0479">Metal-binding</keyword>
<dbReference type="InterPro" id="IPR027417">
    <property type="entry name" value="P-loop_NTPase"/>
</dbReference>
<comment type="subcellular location">
    <subcellularLocation>
        <location evidence="6">Cytoplasm</location>
    </subcellularLocation>
</comment>
<protein>
    <recommendedName>
        <fullName evidence="6">tRNA modification GTPase MnmE</fullName>
        <ecNumber evidence="6">3.6.-.-</ecNumber>
    </recommendedName>
</protein>
<dbReference type="NCBIfam" id="TIGR00450">
    <property type="entry name" value="mnmE_trmE_thdF"/>
    <property type="match status" value="1"/>
</dbReference>
<feature type="binding site" evidence="6">
    <location>
        <position position="25"/>
    </location>
    <ligand>
        <name>(6S)-5-formyl-5,6,7,8-tetrahydrofolate</name>
        <dbReference type="ChEBI" id="CHEBI:57457"/>
    </ligand>
</feature>
<dbReference type="Gene3D" id="1.20.120.430">
    <property type="entry name" value="tRNA modification GTPase MnmE domain 2"/>
    <property type="match status" value="1"/>
</dbReference>
<reference evidence="9 10" key="1">
    <citation type="submission" date="2019-02" db="EMBL/GenBank/DDBJ databases">
        <title>Prokaryotic population dynamics and viral predation in marine succession experiment using metagenomics: the confinement effect.</title>
        <authorList>
            <person name="Haro-Moreno J.M."/>
            <person name="Rodriguez-Valera F."/>
            <person name="Lopez-Perez M."/>
        </authorList>
    </citation>
    <scope>NUCLEOTIDE SEQUENCE [LARGE SCALE GENOMIC DNA]</scope>
    <source>
        <strain evidence="9">MED-G158</strain>
    </source>
</reference>
<evidence type="ECO:0000256" key="5">
    <source>
        <dbReference type="ARBA" id="ARBA00023134"/>
    </source>
</evidence>
<feature type="binding site" evidence="6">
    <location>
        <position position="227"/>
    </location>
    <ligand>
        <name>K(+)</name>
        <dbReference type="ChEBI" id="CHEBI:29103"/>
    </ligand>
</feature>
<dbReference type="PANTHER" id="PTHR42714:SF2">
    <property type="entry name" value="TRNA MODIFICATION GTPASE GTPBP3, MITOCHONDRIAL"/>
    <property type="match status" value="1"/>
</dbReference>
<dbReference type="InterPro" id="IPR005225">
    <property type="entry name" value="Small_GTP-bd"/>
</dbReference>
<feature type="binding site" evidence="6">
    <location>
        <position position="246"/>
    </location>
    <ligand>
        <name>K(+)</name>
        <dbReference type="ChEBI" id="CHEBI:29103"/>
    </ligand>
</feature>
<dbReference type="SUPFAM" id="SSF116878">
    <property type="entry name" value="TrmE connector domain"/>
    <property type="match status" value="1"/>
</dbReference>
<dbReference type="EMBL" id="SHAH01000008">
    <property type="protein sequence ID" value="RZO77969.1"/>
    <property type="molecule type" value="Genomic_DNA"/>
</dbReference>
<gene>
    <name evidence="6 9" type="primary">mnmE</name>
    <name evidence="6" type="synonym">trmE</name>
    <name evidence="9" type="ORF">EVA69_01105</name>
</gene>
<feature type="binding site" evidence="6">
    <location>
        <position position="251"/>
    </location>
    <ligand>
        <name>K(+)</name>
        <dbReference type="ChEBI" id="CHEBI:29103"/>
    </ligand>
</feature>
<comment type="cofactor">
    <cofactor evidence="6">
        <name>K(+)</name>
        <dbReference type="ChEBI" id="CHEBI:29103"/>
    </cofactor>
    <text evidence="6">Binds 1 potassium ion per subunit.</text>
</comment>
<dbReference type="InterPro" id="IPR025867">
    <property type="entry name" value="MnmE_helical"/>
</dbReference>
<dbReference type="Pfam" id="PF12631">
    <property type="entry name" value="MnmE_helical"/>
    <property type="match status" value="1"/>
</dbReference>
<dbReference type="InterPro" id="IPR004520">
    <property type="entry name" value="GTPase_MnmE"/>
</dbReference>
<organism evidence="9 10">
    <name type="scientific">OM182 bacterium</name>
    <dbReference type="NCBI Taxonomy" id="2510334"/>
    <lineage>
        <taxon>Bacteria</taxon>
        <taxon>Pseudomonadati</taxon>
        <taxon>Pseudomonadota</taxon>
        <taxon>Gammaproteobacteria</taxon>
        <taxon>OMG group</taxon>
        <taxon>OM182 clade</taxon>
    </lineage>
</organism>
<dbReference type="HAMAP" id="MF_00379">
    <property type="entry name" value="GTPase_MnmE"/>
    <property type="match status" value="1"/>
</dbReference>
<dbReference type="InterPro" id="IPR018948">
    <property type="entry name" value="GTP-bd_TrmE_N"/>
</dbReference>
<feature type="binding site" evidence="6">
    <location>
        <position position="82"/>
    </location>
    <ligand>
        <name>(6S)-5-formyl-5,6,7,8-tetrahydrofolate</name>
        <dbReference type="ChEBI" id="CHEBI:57457"/>
    </ligand>
</feature>
<comment type="subunit">
    <text evidence="6">Homodimer. Heterotetramer of two MnmE and two MnmG subunits.</text>
</comment>
<comment type="caution">
    <text evidence="9">The sequence shown here is derived from an EMBL/GenBank/DDBJ whole genome shotgun (WGS) entry which is preliminary data.</text>
</comment>
<dbReference type="CDD" id="cd14858">
    <property type="entry name" value="TrmE_N"/>
    <property type="match status" value="1"/>
</dbReference>
<sequence>MTHFDSDTICAIATAPGRGGIGIVRISGPRAETISQEITSKTLQPRLATFVEMKSSNGEVIDSGIGLYFESPNSFTGENIVELQGHGGIHVLRSVLARVIECGARLAHPGEFTERAFLNNKIDLLQAEAIADLVDASSTQAARSAMRTLKGVFSAKIHQLVAAVTSIRVNVEAAIDFSDEDIDIMTDTGVDGAMLEARDRLAEIFQEAQQGVLLKDGLNIVIAGAPNAGKSSLLNALAGVDAAIVTNIPGTTRDVLRQEISLAGLPMHIYDTAGMRESADIVEQEGVRRARSALGEADLILLVTEAGACDNSDIEQIMQPLVEINTEAGDIPQTVAPQLLNRLCVVFNKVDLLPDQFKPISCSDFHDITLKFFYISAKTGAGLEGLKSHLLEVAGFESTQEQNFSARERHLAALKEADNSLKSAIKGVSDHLQIELIAEDLRMVQQHLGAITGDVTSDDLLGEIFSSFCIGK</sequence>
<comment type="function">
    <text evidence="6">Exhibits a very high intrinsic GTPase hydrolysis rate. Involved in the addition of a carboxymethylaminomethyl (cmnm) group at the wobble position (U34) of certain tRNAs, forming tRNA-cmnm(5)s(2)U34.</text>
</comment>
<dbReference type="Pfam" id="PF10396">
    <property type="entry name" value="TrmE_N"/>
    <property type="match status" value="1"/>
</dbReference>
<evidence type="ECO:0000259" key="8">
    <source>
        <dbReference type="PROSITE" id="PS51709"/>
    </source>
</evidence>
<feature type="binding site" evidence="6">
    <location>
        <begin position="271"/>
        <end position="274"/>
    </location>
    <ligand>
        <name>GTP</name>
        <dbReference type="ChEBI" id="CHEBI:37565"/>
    </ligand>
</feature>
<feature type="domain" description="TrmE-type G" evidence="8">
    <location>
        <begin position="217"/>
        <end position="395"/>
    </location>
</feature>
<dbReference type="Proteomes" id="UP000320404">
    <property type="component" value="Unassembled WGS sequence"/>
</dbReference>
<evidence type="ECO:0000256" key="4">
    <source>
        <dbReference type="ARBA" id="ARBA00022958"/>
    </source>
</evidence>
<evidence type="ECO:0000256" key="3">
    <source>
        <dbReference type="ARBA" id="ARBA00022741"/>
    </source>
</evidence>
<dbReference type="AlphaFoldDB" id="A0A520S6F3"/>
<keyword evidence="6" id="KW-0963">Cytoplasm</keyword>
<evidence type="ECO:0000256" key="7">
    <source>
        <dbReference type="RuleBase" id="RU003313"/>
    </source>
</evidence>
<dbReference type="Pfam" id="PF01926">
    <property type="entry name" value="MMR_HSR1"/>
    <property type="match status" value="1"/>
</dbReference>
<name>A0A520S6F3_9GAMM</name>
<evidence type="ECO:0000256" key="6">
    <source>
        <dbReference type="HAMAP-Rule" id="MF_00379"/>
    </source>
</evidence>
<comment type="similarity">
    <text evidence="1 6 7">Belongs to the TRAFAC class TrmE-Era-EngA-EngB-Septin-like GTPase superfamily. TrmE GTPase family.</text>
</comment>
<dbReference type="EC" id="3.6.-.-" evidence="6"/>
<dbReference type="CDD" id="cd04164">
    <property type="entry name" value="trmE"/>
    <property type="match status" value="1"/>
</dbReference>
<feature type="binding site" evidence="6">
    <location>
        <position position="472"/>
    </location>
    <ligand>
        <name>(6S)-5-formyl-5,6,7,8-tetrahydrofolate</name>
        <dbReference type="ChEBI" id="CHEBI:57457"/>
    </ligand>
</feature>
<accession>A0A520S6F3</accession>
<dbReference type="GO" id="GO:0030488">
    <property type="term" value="P:tRNA methylation"/>
    <property type="evidence" value="ECO:0007669"/>
    <property type="project" value="TreeGrafter"/>
</dbReference>
<dbReference type="GO" id="GO:0002098">
    <property type="term" value="P:tRNA wobble uridine modification"/>
    <property type="evidence" value="ECO:0007669"/>
    <property type="project" value="TreeGrafter"/>
</dbReference>
<feature type="binding site" evidence="6">
    <location>
        <position position="252"/>
    </location>
    <ligand>
        <name>Mg(2+)</name>
        <dbReference type="ChEBI" id="CHEBI:18420"/>
    </ligand>
</feature>
<dbReference type="SUPFAM" id="SSF52540">
    <property type="entry name" value="P-loop containing nucleoside triphosphate hydrolases"/>
    <property type="match status" value="1"/>
</dbReference>
<feature type="binding site" evidence="6">
    <location>
        <position position="121"/>
    </location>
    <ligand>
        <name>(6S)-5-formyl-5,6,7,8-tetrahydrofolate</name>
        <dbReference type="ChEBI" id="CHEBI:57457"/>
    </ligand>
</feature>
<dbReference type="GO" id="GO:0005525">
    <property type="term" value="F:GTP binding"/>
    <property type="evidence" value="ECO:0007669"/>
    <property type="project" value="UniProtKB-UniRule"/>
</dbReference>
<feature type="binding site" evidence="6">
    <location>
        <position position="231"/>
    </location>
    <ligand>
        <name>Mg(2+)</name>
        <dbReference type="ChEBI" id="CHEBI:18420"/>
    </ligand>
</feature>
<evidence type="ECO:0000256" key="2">
    <source>
        <dbReference type="ARBA" id="ARBA00022694"/>
    </source>
</evidence>
<dbReference type="InterPro" id="IPR027266">
    <property type="entry name" value="TrmE/GcvT-like"/>
</dbReference>
<dbReference type="InterPro" id="IPR006073">
    <property type="entry name" value="GTP-bd"/>
</dbReference>
<dbReference type="Gene3D" id="3.30.1360.120">
    <property type="entry name" value="Probable tRNA modification gtpase trme, domain 1"/>
    <property type="match status" value="1"/>
</dbReference>
<dbReference type="PROSITE" id="PS51709">
    <property type="entry name" value="G_TRME"/>
    <property type="match status" value="1"/>
</dbReference>
<keyword evidence="2 6" id="KW-0819">tRNA processing</keyword>
<evidence type="ECO:0000313" key="10">
    <source>
        <dbReference type="Proteomes" id="UP000320404"/>
    </source>
</evidence>
<evidence type="ECO:0000256" key="1">
    <source>
        <dbReference type="ARBA" id="ARBA00011043"/>
    </source>
</evidence>
<dbReference type="NCBIfam" id="TIGR00231">
    <property type="entry name" value="small_GTP"/>
    <property type="match status" value="1"/>
</dbReference>
<dbReference type="PANTHER" id="PTHR42714">
    <property type="entry name" value="TRNA MODIFICATION GTPASE GTPBP3"/>
    <property type="match status" value="1"/>
</dbReference>
<feature type="binding site" evidence="6">
    <location>
        <begin position="246"/>
        <end position="252"/>
    </location>
    <ligand>
        <name>GTP</name>
        <dbReference type="ChEBI" id="CHEBI:37565"/>
    </ligand>
</feature>
<keyword evidence="6" id="KW-0378">Hydrolase</keyword>
<keyword evidence="3 6" id="KW-0547">Nucleotide-binding</keyword>
<dbReference type="GO" id="GO:0005829">
    <property type="term" value="C:cytosol"/>
    <property type="evidence" value="ECO:0007669"/>
    <property type="project" value="TreeGrafter"/>
</dbReference>
<dbReference type="GO" id="GO:0046872">
    <property type="term" value="F:metal ion binding"/>
    <property type="evidence" value="ECO:0007669"/>
    <property type="project" value="UniProtKB-KW"/>
</dbReference>
<dbReference type="NCBIfam" id="NF003661">
    <property type="entry name" value="PRK05291.1-3"/>
    <property type="match status" value="1"/>
</dbReference>
<feature type="binding site" evidence="6">
    <location>
        <position position="248"/>
    </location>
    <ligand>
        <name>K(+)</name>
        <dbReference type="ChEBI" id="CHEBI:29103"/>
    </ligand>
</feature>
<evidence type="ECO:0000313" key="9">
    <source>
        <dbReference type="EMBL" id="RZO77969.1"/>
    </source>
</evidence>
<proteinExistence type="inferred from homology"/>
<keyword evidence="6" id="KW-0460">Magnesium</keyword>
<dbReference type="InterPro" id="IPR031168">
    <property type="entry name" value="G_TrmE"/>
</dbReference>
<keyword evidence="4 6" id="KW-0630">Potassium</keyword>
<comment type="caution">
    <text evidence="6">Lacks conserved residue(s) required for the propagation of feature annotation.</text>
</comment>
<keyword evidence="5 6" id="KW-0342">GTP-binding</keyword>
<feature type="binding site" evidence="6">
    <location>
        <begin position="227"/>
        <end position="232"/>
    </location>
    <ligand>
        <name>GTP</name>
        <dbReference type="ChEBI" id="CHEBI:37565"/>
    </ligand>
</feature>